<gene>
    <name evidence="2" type="ORF">SBRCBS47491_005315</name>
</gene>
<protein>
    <submittedName>
        <fullName evidence="2">Uncharacterized protein</fullName>
    </submittedName>
</protein>
<name>A0ABP0BWB3_9PEZI</name>
<dbReference type="EMBL" id="CAWUHC010000045">
    <property type="protein sequence ID" value="CAK7223757.1"/>
    <property type="molecule type" value="Genomic_DNA"/>
</dbReference>
<reference evidence="2 3" key="1">
    <citation type="submission" date="2024-01" db="EMBL/GenBank/DDBJ databases">
        <authorList>
            <person name="Allen C."/>
            <person name="Tagirdzhanova G."/>
        </authorList>
    </citation>
    <scope>NUCLEOTIDE SEQUENCE [LARGE SCALE GENOMIC DNA]</scope>
</reference>
<dbReference type="Proteomes" id="UP001642406">
    <property type="component" value="Unassembled WGS sequence"/>
</dbReference>
<evidence type="ECO:0000313" key="3">
    <source>
        <dbReference type="Proteomes" id="UP001642406"/>
    </source>
</evidence>
<proteinExistence type="predicted"/>
<organism evidence="2 3">
    <name type="scientific">Sporothrix bragantina</name>
    <dbReference type="NCBI Taxonomy" id="671064"/>
    <lineage>
        <taxon>Eukaryota</taxon>
        <taxon>Fungi</taxon>
        <taxon>Dikarya</taxon>
        <taxon>Ascomycota</taxon>
        <taxon>Pezizomycotina</taxon>
        <taxon>Sordariomycetes</taxon>
        <taxon>Sordariomycetidae</taxon>
        <taxon>Ophiostomatales</taxon>
        <taxon>Ophiostomataceae</taxon>
        <taxon>Sporothrix</taxon>
    </lineage>
</organism>
<evidence type="ECO:0000256" key="1">
    <source>
        <dbReference type="SAM" id="MobiDB-lite"/>
    </source>
</evidence>
<evidence type="ECO:0000313" key="2">
    <source>
        <dbReference type="EMBL" id="CAK7223757.1"/>
    </source>
</evidence>
<feature type="region of interest" description="Disordered" evidence="1">
    <location>
        <begin position="1"/>
        <end position="20"/>
    </location>
</feature>
<comment type="caution">
    <text evidence="2">The sequence shown here is derived from an EMBL/GenBank/DDBJ whole genome shotgun (WGS) entry which is preliminary data.</text>
</comment>
<accession>A0ABP0BWB3</accession>
<sequence length="80" mass="8973">MTRSFKSGQYAGKSGQAPPNWNTLVPHKYCGALDNGRVGKVNKAHRCAACLSVKAQMDTANDRAKKWRREEKMNWGSFDD</sequence>
<keyword evidence="3" id="KW-1185">Reference proteome</keyword>